<dbReference type="EMBL" id="CAVLGL010000057">
    <property type="protein sequence ID" value="CAK1583701.1"/>
    <property type="molecule type" value="Genomic_DNA"/>
</dbReference>
<proteinExistence type="predicted"/>
<gene>
    <name evidence="3" type="ORF">PARMNEM_LOCUS5059</name>
</gene>
<reference evidence="3 4" key="1">
    <citation type="submission" date="2023-11" db="EMBL/GenBank/DDBJ databases">
        <authorList>
            <person name="Hedman E."/>
            <person name="Englund M."/>
            <person name="Stromberg M."/>
            <person name="Nyberg Akerstrom W."/>
            <person name="Nylinder S."/>
            <person name="Jareborg N."/>
            <person name="Kallberg Y."/>
            <person name="Kronander E."/>
        </authorList>
    </citation>
    <scope>NUCLEOTIDE SEQUENCE [LARGE SCALE GENOMIC DNA]</scope>
</reference>
<evidence type="ECO:0000313" key="4">
    <source>
        <dbReference type="Proteomes" id="UP001314205"/>
    </source>
</evidence>
<name>A0AAV1KKV5_9NEOP</name>
<feature type="compositionally biased region" description="Basic and acidic residues" evidence="1">
    <location>
        <begin position="10"/>
        <end position="23"/>
    </location>
</feature>
<evidence type="ECO:0000256" key="2">
    <source>
        <dbReference type="SAM" id="Phobius"/>
    </source>
</evidence>
<dbReference type="InterPro" id="IPR029162">
    <property type="entry name" value="InaF-motif"/>
</dbReference>
<dbReference type="Proteomes" id="UP001314205">
    <property type="component" value="Unassembled WGS sequence"/>
</dbReference>
<dbReference type="PANTHER" id="PTHR34929">
    <property type="entry name" value="ZGC:153157"/>
    <property type="match status" value="1"/>
</dbReference>
<accession>A0AAV1KKV5</accession>
<keyword evidence="2" id="KW-1133">Transmembrane helix</keyword>
<sequence length="114" mass="13033">MSGNGQNEQESGKDDGGEAGRDMYRPKSVSIVVRVLTVMAYLLSVSMAAILLSVYYIWVWKSPELPPIGEAMLSARRGEQHDYQQHYSKDRLPFDYLGMLYTYKFTAIILFHFS</sequence>
<organism evidence="3 4">
    <name type="scientific">Parnassius mnemosyne</name>
    <name type="common">clouded apollo</name>
    <dbReference type="NCBI Taxonomy" id="213953"/>
    <lineage>
        <taxon>Eukaryota</taxon>
        <taxon>Metazoa</taxon>
        <taxon>Ecdysozoa</taxon>
        <taxon>Arthropoda</taxon>
        <taxon>Hexapoda</taxon>
        <taxon>Insecta</taxon>
        <taxon>Pterygota</taxon>
        <taxon>Neoptera</taxon>
        <taxon>Endopterygota</taxon>
        <taxon>Lepidoptera</taxon>
        <taxon>Glossata</taxon>
        <taxon>Ditrysia</taxon>
        <taxon>Papilionoidea</taxon>
        <taxon>Papilionidae</taxon>
        <taxon>Parnassiinae</taxon>
        <taxon>Parnassini</taxon>
        <taxon>Parnassius</taxon>
        <taxon>Driopa</taxon>
    </lineage>
</organism>
<evidence type="ECO:0000313" key="3">
    <source>
        <dbReference type="EMBL" id="CAK1583701.1"/>
    </source>
</evidence>
<keyword evidence="4" id="KW-1185">Reference proteome</keyword>
<dbReference type="PANTHER" id="PTHR34929:SF1">
    <property type="entry name" value="INAF MOTIF CONTAINING 2"/>
    <property type="match status" value="1"/>
</dbReference>
<feature type="region of interest" description="Disordered" evidence="1">
    <location>
        <begin position="1"/>
        <end position="23"/>
    </location>
</feature>
<comment type="caution">
    <text evidence="3">The sequence shown here is derived from an EMBL/GenBank/DDBJ whole genome shotgun (WGS) entry which is preliminary data.</text>
</comment>
<keyword evidence="2" id="KW-0472">Membrane</keyword>
<protein>
    <submittedName>
        <fullName evidence="3">Uncharacterized protein</fullName>
    </submittedName>
</protein>
<feature type="transmembrane region" description="Helical" evidence="2">
    <location>
        <begin position="31"/>
        <end position="58"/>
    </location>
</feature>
<dbReference type="Pfam" id="PF15018">
    <property type="entry name" value="InaF-motif"/>
    <property type="match status" value="1"/>
</dbReference>
<keyword evidence="2" id="KW-0812">Transmembrane</keyword>
<feature type="transmembrane region" description="Helical" evidence="2">
    <location>
        <begin position="96"/>
        <end position="113"/>
    </location>
</feature>
<dbReference type="AlphaFoldDB" id="A0AAV1KKV5"/>
<evidence type="ECO:0000256" key="1">
    <source>
        <dbReference type="SAM" id="MobiDB-lite"/>
    </source>
</evidence>